<evidence type="ECO:0000313" key="2">
    <source>
        <dbReference type="Proteomes" id="UP000708208"/>
    </source>
</evidence>
<name>A0A8J2KBP0_9HEXA</name>
<dbReference type="InterPro" id="IPR053358">
    <property type="entry name" value="Diff-assoc_signaling"/>
</dbReference>
<dbReference type="EMBL" id="CAJVCH010094105">
    <property type="protein sequence ID" value="CAG7722964.1"/>
    <property type="molecule type" value="Genomic_DNA"/>
</dbReference>
<gene>
    <name evidence="1" type="ORF">AFUS01_LOCUS12073</name>
</gene>
<reference evidence="1" key="1">
    <citation type="submission" date="2021-06" db="EMBL/GenBank/DDBJ databases">
        <authorList>
            <person name="Hodson N. C."/>
            <person name="Mongue J. A."/>
            <person name="Jaron S. K."/>
        </authorList>
    </citation>
    <scope>NUCLEOTIDE SEQUENCE</scope>
</reference>
<dbReference type="Proteomes" id="UP000708208">
    <property type="component" value="Unassembled WGS sequence"/>
</dbReference>
<proteinExistence type="predicted"/>
<dbReference type="PANTHER" id="PTHR34261:SF1">
    <property type="entry name" value="TUBULIN POLYMERIZATION-PROMOTING PROTEIN"/>
    <property type="match status" value="1"/>
</dbReference>
<sequence>STQTQSDSAVEVIGLVFDDSDSEGDYKTLKRGGRLVSRGRDHDSIRQIYATNWTGDLEGAVLFKDNFFKGEYVTIRNYKNQSCINFYRSNISITKFNNDITSVQRSGNRSCFYAYDSIGCIGPSVKFDDEKASRDCAPDLIRCDMNDKISSISFCNTSLSEVYDKPMGMKGTPCRDNCTTRGENYFWCHLEDGKKDYCSPRPGFDPFGNDCGDDCSKEINGKPILYQFANFRGRGFEIDNPGGRKCLSMRYLNDSDANYDNRASSVDIGLSCIILYEHIGCTGKQLRLSIGDNEIKCEHKGYGGSCCVDSCETRGRPYFWCNLQNQDWDYCSPRFGMNFLGLECDGDCNLKVTKFPQSVILYEEVNFKGKEHRISEENEDKTRCINFPRTNYSQAAIHGGFASVDLDSSCVLLYDNIGCVGKSFEVSSETGKSCWEDLRTCNKGVNVVSARLCTARLPSPYIQSNGSGGRSCVTQCHPRGKHYFWCHLGNKSIDVCSPRPGSDYFGNDCGDNCALNGNKFEEPIIIVVLSYINLDSMHTLLLWLNHVVGTSIIPHVMPADFLLRALYC</sequence>
<dbReference type="AlphaFoldDB" id="A0A8J2KBP0"/>
<comment type="caution">
    <text evidence="1">The sequence shown here is derived from an EMBL/GenBank/DDBJ whole genome shotgun (WGS) entry which is preliminary data.</text>
</comment>
<dbReference type="OrthoDB" id="6606584at2759"/>
<protein>
    <submittedName>
        <fullName evidence="1">Uncharacterized protein</fullName>
    </submittedName>
</protein>
<dbReference type="PANTHER" id="PTHR34261">
    <property type="entry name" value="APC REGULATOR OF WNT-SIGNALING PATHWAY-RELATED"/>
    <property type="match status" value="1"/>
</dbReference>
<accession>A0A8J2KBP0</accession>
<evidence type="ECO:0000313" key="1">
    <source>
        <dbReference type="EMBL" id="CAG7722964.1"/>
    </source>
</evidence>
<keyword evidence="2" id="KW-1185">Reference proteome</keyword>
<feature type="non-terminal residue" evidence="1">
    <location>
        <position position="1"/>
    </location>
</feature>
<organism evidence="1 2">
    <name type="scientific">Allacma fusca</name>
    <dbReference type="NCBI Taxonomy" id="39272"/>
    <lineage>
        <taxon>Eukaryota</taxon>
        <taxon>Metazoa</taxon>
        <taxon>Ecdysozoa</taxon>
        <taxon>Arthropoda</taxon>
        <taxon>Hexapoda</taxon>
        <taxon>Collembola</taxon>
        <taxon>Symphypleona</taxon>
        <taxon>Sminthuridae</taxon>
        <taxon>Allacma</taxon>
    </lineage>
</organism>